<dbReference type="Proteomes" id="UP000694843">
    <property type="component" value="Unplaced"/>
</dbReference>
<dbReference type="GO" id="GO:0031434">
    <property type="term" value="F:mitogen-activated protein kinase kinase binding"/>
    <property type="evidence" value="ECO:0007669"/>
    <property type="project" value="TreeGrafter"/>
</dbReference>
<dbReference type="GO" id="GO:0032436">
    <property type="term" value="P:positive regulation of proteasomal ubiquitin-dependent protein catabolic process"/>
    <property type="evidence" value="ECO:0007669"/>
    <property type="project" value="TreeGrafter"/>
</dbReference>
<evidence type="ECO:0000313" key="4">
    <source>
        <dbReference type="Proteomes" id="UP000694843"/>
    </source>
</evidence>
<keyword evidence="4" id="KW-1185">Reference proteome</keyword>
<dbReference type="SMART" id="SM00220">
    <property type="entry name" value="S_TKc"/>
    <property type="match status" value="1"/>
</dbReference>
<gene>
    <name evidence="5" type="primary">LOC108682754</name>
</gene>
<proteinExistence type="inferred from homology"/>
<evidence type="ECO:0000259" key="3">
    <source>
        <dbReference type="PROSITE" id="PS50011"/>
    </source>
</evidence>
<organism evidence="4 5">
    <name type="scientific">Hyalella azteca</name>
    <name type="common">Amphipod</name>
    <dbReference type="NCBI Taxonomy" id="294128"/>
    <lineage>
        <taxon>Eukaryota</taxon>
        <taxon>Metazoa</taxon>
        <taxon>Ecdysozoa</taxon>
        <taxon>Arthropoda</taxon>
        <taxon>Crustacea</taxon>
        <taxon>Multicrustacea</taxon>
        <taxon>Malacostraca</taxon>
        <taxon>Eumalacostraca</taxon>
        <taxon>Peracarida</taxon>
        <taxon>Amphipoda</taxon>
        <taxon>Senticaudata</taxon>
        <taxon>Talitrida</taxon>
        <taxon>Talitroidea</taxon>
        <taxon>Hyalellidae</taxon>
        <taxon>Hyalella</taxon>
    </lineage>
</organism>
<dbReference type="InterPro" id="IPR000719">
    <property type="entry name" value="Prot_kinase_dom"/>
</dbReference>
<dbReference type="PROSITE" id="PS50011">
    <property type="entry name" value="PROTEIN_KINASE_DOM"/>
    <property type="match status" value="1"/>
</dbReference>
<dbReference type="OMA" id="RVVEQCH"/>
<sequence>MNQVQQYAPSSLPSLPLSPTTDVPQGLPPPPRLKPTLDLTPQATTAVRGGADKDDVVQAVPNAAIFNTLIINNNNNNGASTPSTPTSPDVPVNLVNAGGGRAQGSTQPYLLASRYLVTRALDSATSEAVHLPSRTSLIVKCLPTRTAMEVCSQHAILGEAEGIRPPLELIEGNEGRSWLVIAPHFGDLHSYVRSRKRIREVEAQRLFSQVARVVEQCHRAGLVLRDLKLRKFVFTDANRQTISLESLEDSVVSGTEDILEDKHGCPAYVAPEILRAAAYSGRAADMWSLGVMLFTMIVGRYPFHGCDTNALFLKIRSGDFLVPEWVGSRARHLIHLLLQKDPTMRPTASMVLSHPWLTRPPRDLSLRDAMDHYVPRLMSPQEQQSAAAAAASAATAALLARTYAVPVFLGL</sequence>
<dbReference type="SUPFAM" id="SSF56112">
    <property type="entry name" value="Protein kinase-like (PK-like)"/>
    <property type="match status" value="1"/>
</dbReference>
<name>A0A8B7PMQ9_HYAAZ</name>
<protein>
    <submittedName>
        <fullName evidence="5">Tribbles homolog 2</fullName>
    </submittedName>
</protein>
<dbReference type="GO" id="GO:0005634">
    <property type="term" value="C:nucleus"/>
    <property type="evidence" value="ECO:0007669"/>
    <property type="project" value="TreeGrafter"/>
</dbReference>
<reference evidence="5" key="1">
    <citation type="submission" date="2025-08" db="UniProtKB">
        <authorList>
            <consortium name="RefSeq"/>
        </authorList>
    </citation>
    <scope>IDENTIFICATION</scope>
    <source>
        <tissue evidence="5">Whole organism</tissue>
    </source>
</reference>
<evidence type="ECO:0000256" key="2">
    <source>
        <dbReference type="SAM" id="MobiDB-lite"/>
    </source>
</evidence>
<evidence type="ECO:0000256" key="1">
    <source>
        <dbReference type="ARBA" id="ARBA00038180"/>
    </source>
</evidence>
<dbReference type="GO" id="GO:0004672">
    <property type="term" value="F:protein kinase activity"/>
    <property type="evidence" value="ECO:0007669"/>
    <property type="project" value="InterPro"/>
</dbReference>
<accession>A0A8B7PMQ9</accession>
<dbReference type="PANTHER" id="PTHR22961:SF13">
    <property type="entry name" value="TRIBBLES"/>
    <property type="match status" value="1"/>
</dbReference>
<dbReference type="PANTHER" id="PTHR22961">
    <property type="entry name" value="SER/THR PROTEIN KINASE-TRB"/>
    <property type="match status" value="1"/>
</dbReference>
<dbReference type="Gene3D" id="1.10.510.10">
    <property type="entry name" value="Transferase(Phosphotransferase) domain 1"/>
    <property type="match status" value="1"/>
</dbReference>
<feature type="region of interest" description="Disordered" evidence="2">
    <location>
        <begin position="1"/>
        <end position="37"/>
    </location>
</feature>
<dbReference type="OrthoDB" id="410920at2759"/>
<evidence type="ECO:0000313" key="5">
    <source>
        <dbReference type="RefSeq" id="XP_018027479.1"/>
    </source>
</evidence>
<dbReference type="FunFam" id="1.10.510.10:FF:000153">
    <property type="entry name" value="Tribbles homolog 2"/>
    <property type="match status" value="1"/>
</dbReference>
<dbReference type="RefSeq" id="XP_018027479.1">
    <property type="nucleotide sequence ID" value="XM_018171990.2"/>
</dbReference>
<dbReference type="AlphaFoldDB" id="A0A8B7PMQ9"/>
<comment type="similarity">
    <text evidence="1">Belongs to the protein kinase superfamily. CAMK Ser/Thr protein kinase family. Tribbles subfamily.</text>
</comment>
<dbReference type="InterPro" id="IPR011009">
    <property type="entry name" value="Kinase-like_dom_sf"/>
</dbReference>
<dbReference type="KEGG" id="hazt:108682754"/>
<dbReference type="GeneID" id="108682754"/>
<feature type="compositionally biased region" description="Low complexity" evidence="2">
    <location>
        <begin position="9"/>
        <end position="19"/>
    </location>
</feature>
<dbReference type="InterPro" id="IPR024104">
    <property type="entry name" value="Tribbles/Ser_Thr_kinase_40"/>
</dbReference>
<dbReference type="GO" id="GO:0005524">
    <property type="term" value="F:ATP binding"/>
    <property type="evidence" value="ECO:0007669"/>
    <property type="project" value="InterPro"/>
</dbReference>
<feature type="domain" description="Protein kinase" evidence="3">
    <location>
        <begin position="115"/>
        <end position="357"/>
    </location>
</feature>
<dbReference type="Pfam" id="PF00069">
    <property type="entry name" value="Pkinase"/>
    <property type="match status" value="1"/>
</dbReference>